<feature type="transmembrane region" description="Helical" evidence="7">
    <location>
        <begin position="305"/>
        <end position="326"/>
    </location>
</feature>
<keyword evidence="3 7" id="KW-0997">Cell inner membrane</keyword>
<keyword evidence="4 7" id="KW-0812">Transmembrane</keyword>
<dbReference type="Proteomes" id="UP001068379">
    <property type="component" value="Unassembled WGS sequence"/>
</dbReference>
<protein>
    <recommendedName>
        <fullName evidence="7">TRAP transporter large permease protein</fullName>
    </recommendedName>
</protein>
<dbReference type="InterPro" id="IPR004681">
    <property type="entry name" value="TRAP_DctM"/>
</dbReference>
<evidence type="ECO:0000256" key="5">
    <source>
        <dbReference type="ARBA" id="ARBA00022989"/>
    </source>
</evidence>
<comment type="subcellular location">
    <subcellularLocation>
        <location evidence="1 7">Cell inner membrane</location>
        <topology evidence="1 7">Multi-pass membrane protein</topology>
    </subcellularLocation>
</comment>
<feature type="transmembrane region" description="Helical" evidence="7">
    <location>
        <begin position="333"/>
        <end position="353"/>
    </location>
</feature>
<keyword evidence="10" id="KW-1185">Reference proteome</keyword>
<feature type="transmembrane region" description="Helical" evidence="7">
    <location>
        <begin position="269"/>
        <end position="293"/>
    </location>
</feature>
<organism evidence="9 10">
    <name type="scientific">Castellaniella denitrificans</name>
    <dbReference type="NCBI Taxonomy" id="56119"/>
    <lineage>
        <taxon>Bacteria</taxon>
        <taxon>Pseudomonadati</taxon>
        <taxon>Pseudomonadota</taxon>
        <taxon>Betaproteobacteria</taxon>
        <taxon>Burkholderiales</taxon>
        <taxon>Alcaligenaceae</taxon>
        <taxon>Castellaniella</taxon>
    </lineage>
</organism>
<feature type="transmembrane region" description="Helical" evidence="7">
    <location>
        <begin position="359"/>
        <end position="381"/>
    </location>
</feature>
<gene>
    <name evidence="9" type="ORF">O4H32_08370</name>
</gene>
<dbReference type="PANTHER" id="PTHR33362">
    <property type="entry name" value="SIALIC ACID TRAP TRANSPORTER PERMEASE PROTEIN SIAT-RELATED"/>
    <property type="match status" value="1"/>
</dbReference>
<evidence type="ECO:0000313" key="10">
    <source>
        <dbReference type="Proteomes" id="UP001068379"/>
    </source>
</evidence>
<dbReference type="Pfam" id="PF06808">
    <property type="entry name" value="DctM"/>
    <property type="match status" value="1"/>
</dbReference>
<feature type="domain" description="TRAP C4-dicarboxylate transport system permease DctM subunit" evidence="8">
    <location>
        <begin position="5"/>
        <end position="417"/>
    </location>
</feature>
<sequence length="422" mass="44526">MLLMFGTLLFCLAIGVPVFACLGIAAGLAMLQFGLDLLSAPQTIFESLDSFTLMAIPFYILAGNLMQTGGISRRLIHLANSIVGWLRGGLGASSILTCMFFATMSGSSSATTAAIGSSMIPAMEKKGYPKSFAAACVAVGGELGAIIPPSLTMIVYGLVANVSIGSMFIAGILPGLLVGLSLILTIVLVASVRGFDNVTRVSPRAWLCNVYVALKGSILALMMPVIILGGIYSGVFTATEASVVAVLYGLLVGGLIYRELTLRDLVRTFIDSAVMTGVIMLIVGCAALFAYMLTLNQVPQTFGRFIVDIAGGPIGFLLLANLLLFVAGMFMEAFALIIILVPILAPIAVQFGIDPIHFGMIMIVNICIGMVTPPVGVNLFITCQIANLPIERLLRPLGIFLAVLILDVLLISYIPWLSMAFL</sequence>
<reference evidence="9" key="1">
    <citation type="submission" date="2022-12" db="EMBL/GenBank/DDBJ databases">
        <title>Bacterial isolates from different developmental stages of Nematostella vectensis.</title>
        <authorList>
            <person name="Fraune S."/>
        </authorList>
    </citation>
    <scope>NUCLEOTIDE SEQUENCE</scope>
    <source>
        <strain evidence="9">G21619-S1</strain>
    </source>
</reference>
<feature type="transmembrane region" description="Helical" evidence="7">
    <location>
        <begin position="210"/>
        <end position="232"/>
    </location>
</feature>
<evidence type="ECO:0000256" key="3">
    <source>
        <dbReference type="ARBA" id="ARBA00022519"/>
    </source>
</evidence>
<name>A0ABT4M3U8_9BURK</name>
<evidence type="ECO:0000256" key="4">
    <source>
        <dbReference type="ARBA" id="ARBA00022692"/>
    </source>
</evidence>
<evidence type="ECO:0000313" key="9">
    <source>
        <dbReference type="EMBL" id="MCZ4329962.1"/>
    </source>
</evidence>
<keyword evidence="6 7" id="KW-0472">Membrane</keyword>
<dbReference type="NCBIfam" id="TIGR00786">
    <property type="entry name" value="dctM"/>
    <property type="match status" value="1"/>
</dbReference>
<keyword evidence="2" id="KW-1003">Cell membrane</keyword>
<dbReference type="PANTHER" id="PTHR33362:SF5">
    <property type="entry name" value="C4-DICARBOXYLATE TRAP TRANSPORTER LARGE PERMEASE PROTEIN DCTM"/>
    <property type="match status" value="1"/>
</dbReference>
<keyword evidence="5 7" id="KW-1133">Transmembrane helix</keyword>
<evidence type="ECO:0000259" key="8">
    <source>
        <dbReference type="Pfam" id="PF06808"/>
    </source>
</evidence>
<comment type="similarity">
    <text evidence="7">Belongs to the TRAP transporter large permease family.</text>
</comment>
<dbReference type="PIRSF" id="PIRSF006066">
    <property type="entry name" value="HI0050"/>
    <property type="match status" value="1"/>
</dbReference>
<feature type="transmembrane region" description="Helical" evidence="7">
    <location>
        <begin position="238"/>
        <end position="257"/>
    </location>
</feature>
<dbReference type="RefSeq" id="WP_269358161.1">
    <property type="nucleotide sequence ID" value="NZ_JAPWHE010000004.1"/>
</dbReference>
<comment type="subunit">
    <text evidence="7">The complex comprises the extracytoplasmic solute receptor protein and the two transmembrane proteins.</text>
</comment>
<feature type="transmembrane region" description="Helical" evidence="7">
    <location>
        <begin position="393"/>
        <end position="416"/>
    </location>
</feature>
<keyword evidence="7" id="KW-0813">Transport</keyword>
<feature type="transmembrane region" description="Helical" evidence="7">
    <location>
        <begin position="164"/>
        <end position="189"/>
    </location>
</feature>
<evidence type="ECO:0000256" key="7">
    <source>
        <dbReference type="RuleBase" id="RU369079"/>
    </source>
</evidence>
<feature type="transmembrane region" description="Helical" evidence="7">
    <location>
        <begin position="132"/>
        <end position="158"/>
    </location>
</feature>
<evidence type="ECO:0000256" key="1">
    <source>
        <dbReference type="ARBA" id="ARBA00004429"/>
    </source>
</evidence>
<accession>A0ABT4M3U8</accession>
<dbReference type="InterPro" id="IPR010656">
    <property type="entry name" value="DctM"/>
</dbReference>
<proteinExistence type="inferred from homology"/>
<evidence type="ECO:0000256" key="6">
    <source>
        <dbReference type="ARBA" id="ARBA00023136"/>
    </source>
</evidence>
<feature type="transmembrane region" description="Helical" evidence="7">
    <location>
        <begin position="43"/>
        <end position="62"/>
    </location>
</feature>
<comment type="function">
    <text evidence="7">Part of the tripartite ATP-independent periplasmic (TRAP) transport system.</text>
</comment>
<dbReference type="EMBL" id="JAPWHE010000004">
    <property type="protein sequence ID" value="MCZ4329962.1"/>
    <property type="molecule type" value="Genomic_DNA"/>
</dbReference>
<comment type="caution">
    <text evidence="9">The sequence shown here is derived from an EMBL/GenBank/DDBJ whole genome shotgun (WGS) entry which is preliminary data.</text>
</comment>
<feature type="transmembrane region" description="Helical" evidence="7">
    <location>
        <begin position="6"/>
        <end position="31"/>
    </location>
</feature>
<evidence type="ECO:0000256" key="2">
    <source>
        <dbReference type="ARBA" id="ARBA00022475"/>
    </source>
</evidence>